<dbReference type="NCBIfam" id="TIGR00420">
    <property type="entry name" value="trmU"/>
    <property type="match status" value="1"/>
</dbReference>
<dbReference type="PANTHER" id="PTHR11933">
    <property type="entry name" value="TRNA 5-METHYLAMINOMETHYL-2-THIOURIDYLATE -METHYLTRANSFERASE"/>
    <property type="match status" value="1"/>
</dbReference>
<dbReference type="Proteomes" id="UP000028523">
    <property type="component" value="Unassembled WGS sequence"/>
</dbReference>
<protein>
    <recommendedName>
        <fullName evidence="10">tRNA-specific 2-thiouridylase MnmA</fullName>
        <ecNumber evidence="10">2.8.1.13</ecNumber>
    </recommendedName>
</protein>
<comment type="catalytic activity">
    <reaction evidence="8 10">
        <text>S-sulfanyl-L-cysteinyl-[protein] + uridine(34) in tRNA + AH2 + ATP = 2-thiouridine(34) in tRNA + L-cysteinyl-[protein] + A + AMP + diphosphate + H(+)</text>
        <dbReference type="Rhea" id="RHEA:47032"/>
        <dbReference type="Rhea" id="RHEA-COMP:10131"/>
        <dbReference type="Rhea" id="RHEA-COMP:11726"/>
        <dbReference type="Rhea" id="RHEA-COMP:11727"/>
        <dbReference type="Rhea" id="RHEA-COMP:11728"/>
        <dbReference type="ChEBI" id="CHEBI:13193"/>
        <dbReference type="ChEBI" id="CHEBI:15378"/>
        <dbReference type="ChEBI" id="CHEBI:17499"/>
        <dbReference type="ChEBI" id="CHEBI:29950"/>
        <dbReference type="ChEBI" id="CHEBI:30616"/>
        <dbReference type="ChEBI" id="CHEBI:33019"/>
        <dbReference type="ChEBI" id="CHEBI:61963"/>
        <dbReference type="ChEBI" id="CHEBI:65315"/>
        <dbReference type="ChEBI" id="CHEBI:87170"/>
        <dbReference type="ChEBI" id="CHEBI:456215"/>
        <dbReference type="EC" id="2.8.1.13"/>
    </reaction>
</comment>
<feature type="binding site" evidence="10">
    <location>
        <position position="132"/>
    </location>
    <ligand>
        <name>ATP</name>
        <dbReference type="ChEBI" id="CHEBI:30616"/>
    </ligand>
</feature>
<organism evidence="13 14">
    <name type="scientific">Malacoplasma iowae DK-CPA</name>
    <dbReference type="NCBI Taxonomy" id="1394179"/>
    <lineage>
        <taxon>Bacteria</taxon>
        <taxon>Bacillati</taxon>
        <taxon>Mycoplasmatota</taxon>
        <taxon>Mycoplasmoidales</taxon>
        <taxon>Mycoplasmoidaceae</taxon>
        <taxon>Malacoplasma</taxon>
    </lineage>
</organism>
<feature type="site" description="Interaction with tRNA" evidence="10">
    <location>
        <position position="345"/>
    </location>
</feature>
<sequence>MNKTIVVGMSGGVDSSVTALILKKAGFKVIGLFMQNWDNLVNNELNFESSLSNCSASYDYNDAKVVCEKLDIPLYKIDFIKEYWDKVFTKFIDDYKSGKTPNPDVLCNKYIKFDLFIKHALKTFNADYIATGHYAKIKKDSSGTKYLCESFDKNKDQTYFLNQLSQAQIANVIFPLANLSKECVREIAKKYDLINWDKKDSTGICFIGERDIKKFLANYIDEKEGDIIDITTNEKIGTHKGVHLYTIGQRKGMNLSGNKKRQFVCKKDVEKNIIYVTDKLNDSSYLMSNYCELTDFNWISKIPYSDQVEVRFRHTQAKQNCRFKIFGDKVYLFYENKSESVTVGQYAVIYKNGICLGGGTISQTWLIE</sequence>
<dbReference type="GeneID" id="96867035"/>
<keyword evidence="10" id="KW-0963">Cytoplasm</keyword>
<evidence type="ECO:0000256" key="7">
    <source>
        <dbReference type="ARBA" id="ARBA00023157"/>
    </source>
</evidence>
<keyword evidence="13" id="KW-0489">Methyltransferase</keyword>
<evidence type="ECO:0000256" key="6">
    <source>
        <dbReference type="ARBA" id="ARBA00022884"/>
    </source>
</evidence>
<comment type="similarity">
    <text evidence="10">Belongs to the MnmA/TRMU family.</text>
</comment>
<dbReference type="GO" id="GO:0008168">
    <property type="term" value="F:methyltransferase activity"/>
    <property type="evidence" value="ECO:0007669"/>
    <property type="project" value="UniProtKB-KW"/>
</dbReference>
<feature type="region of interest" description="Interaction with tRNA" evidence="10">
    <location>
        <begin position="155"/>
        <end position="157"/>
    </location>
</feature>
<dbReference type="InterPro" id="IPR046885">
    <property type="entry name" value="MnmA-like_C"/>
</dbReference>
<dbReference type="EMBL" id="AWQU01000055">
    <property type="protein sequence ID" value="KFB07861.1"/>
    <property type="molecule type" value="Genomic_DNA"/>
</dbReference>
<keyword evidence="6 10" id="KW-0694">RNA-binding</keyword>
<dbReference type="PANTHER" id="PTHR11933:SF5">
    <property type="entry name" value="MITOCHONDRIAL TRNA-SPECIFIC 2-THIOURIDYLASE 1"/>
    <property type="match status" value="1"/>
</dbReference>
<feature type="site" description="Interaction with tRNA" evidence="10">
    <location>
        <position position="133"/>
    </location>
</feature>
<dbReference type="InterPro" id="IPR004506">
    <property type="entry name" value="MnmA-like"/>
</dbReference>
<evidence type="ECO:0000259" key="11">
    <source>
        <dbReference type="Pfam" id="PF20258"/>
    </source>
</evidence>
<keyword evidence="14" id="KW-1185">Reference proteome</keyword>
<comment type="caution">
    <text evidence="10">Lacks conserved residue(s) required for the propagation of feature annotation.</text>
</comment>
<feature type="active site" description="Cysteine persulfide intermediate" evidence="10">
    <location>
        <position position="205"/>
    </location>
</feature>
<comment type="function">
    <text evidence="9 10">Catalyzes the 2-thiolation of uridine at the wobble position (U34) of tRNA, leading to the formation of s(2)U34.</text>
</comment>
<dbReference type="AlphaFoldDB" id="A0A084U4H5"/>
<dbReference type="Gene3D" id="2.40.30.10">
    <property type="entry name" value="Translation factors"/>
    <property type="match status" value="1"/>
</dbReference>
<comment type="subcellular location">
    <subcellularLocation>
        <location evidence="10">Cytoplasm</location>
    </subcellularLocation>
</comment>
<dbReference type="GO" id="GO:0002143">
    <property type="term" value="P:tRNA wobble position uridine thiolation"/>
    <property type="evidence" value="ECO:0007669"/>
    <property type="project" value="TreeGrafter"/>
</dbReference>
<dbReference type="Gene3D" id="2.30.30.280">
    <property type="entry name" value="Adenine nucleotide alpha hydrolases-like domains"/>
    <property type="match status" value="1"/>
</dbReference>
<feature type="binding site" evidence="10">
    <location>
        <position position="34"/>
    </location>
    <ligand>
        <name>ATP</name>
        <dbReference type="ChEBI" id="CHEBI:30616"/>
    </ligand>
</feature>
<dbReference type="Pfam" id="PF03054">
    <property type="entry name" value="tRNA_Me_trans"/>
    <property type="match status" value="1"/>
</dbReference>
<dbReference type="GO" id="GO:0000049">
    <property type="term" value="F:tRNA binding"/>
    <property type="evidence" value="ECO:0007669"/>
    <property type="project" value="UniProtKB-KW"/>
</dbReference>
<comment type="caution">
    <text evidence="13">The sequence shown here is derived from an EMBL/GenBank/DDBJ whole genome shotgun (WGS) entry which is preliminary data.</text>
</comment>
<feature type="domain" description="tRNA-specific 2-thiouridylase MnmA-like central" evidence="12">
    <location>
        <begin position="213"/>
        <end position="277"/>
    </location>
</feature>
<accession>A0A084U4H5</accession>
<evidence type="ECO:0000313" key="14">
    <source>
        <dbReference type="Proteomes" id="UP000028523"/>
    </source>
</evidence>
<evidence type="ECO:0000256" key="8">
    <source>
        <dbReference type="ARBA" id="ARBA00051542"/>
    </source>
</evidence>
<dbReference type="FunFam" id="3.40.50.620:FF:000115">
    <property type="entry name" value="tRNA-specific 2-thiouridylase MnmA"/>
    <property type="match status" value="1"/>
</dbReference>
<evidence type="ECO:0000256" key="9">
    <source>
        <dbReference type="ARBA" id="ARBA00056575"/>
    </source>
</evidence>
<dbReference type="SUPFAM" id="SSF52402">
    <property type="entry name" value="Adenine nucleotide alpha hydrolases-like"/>
    <property type="match status" value="1"/>
</dbReference>
<evidence type="ECO:0000313" key="13">
    <source>
        <dbReference type="EMBL" id="KFB07861.1"/>
    </source>
</evidence>
<dbReference type="EC" id="2.8.1.13" evidence="10"/>
<dbReference type="InterPro" id="IPR046884">
    <property type="entry name" value="MnmA-like_central"/>
</dbReference>
<feature type="region of interest" description="Interaction with target base in tRNA" evidence="10">
    <location>
        <begin position="102"/>
        <end position="104"/>
    </location>
</feature>
<dbReference type="Pfam" id="PF20259">
    <property type="entry name" value="tRNA_Me_trans_M"/>
    <property type="match status" value="1"/>
</dbReference>
<proteinExistence type="inferred from homology"/>
<keyword evidence="5 10" id="KW-0067">ATP-binding</keyword>
<dbReference type="InterPro" id="IPR023382">
    <property type="entry name" value="MnmA-like_central_sf"/>
</dbReference>
<dbReference type="RefSeq" id="WP_004024877.1">
    <property type="nucleotide sequence ID" value="NZ_AWQU01000055.1"/>
</dbReference>
<keyword evidence="7" id="KW-1015">Disulfide bond</keyword>
<feature type="binding site" evidence="10">
    <location>
        <begin position="8"/>
        <end position="15"/>
    </location>
    <ligand>
        <name>ATP</name>
        <dbReference type="ChEBI" id="CHEBI:30616"/>
    </ligand>
</feature>
<evidence type="ECO:0000256" key="3">
    <source>
        <dbReference type="ARBA" id="ARBA00022694"/>
    </source>
</evidence>
<evidence type="ECO:0000256" key="10">
    <source>
        <dbReference type="HAMAP-Rule" id="MF_00144"/>
    </source>
</evidence>
<evidence type="ECO:0000256" key="5">
    <source>
        <dbReference type="ARBA" id="ARBA00022840"/>
    </source>
</evidence>
<dbReference type="GO" id="GO:0103016">
    <property type="term" value="F:tRNA-uridine 2-sulfurtransferase activity"/>
    <property type="evidence" value="ECO:0007669"/>
    <property type="project" value="UniProtKB-EC"/>
</dbReference>
<gene>
    <name evidence="13" type="primary">trmU</name>
    <name evidence="10" type="synonym">mnmA</name>
    <name evidence="13" type="ORF">P271_724</name>
</gene>
<dbReference type="HAMAP" id="MF_00144">
    <property type="entry name" value="tRNA_thiouridyl_MnmA"/>
    <property type="match status" value="1"/>
</dbReference>
<name>A0A084U4H5_MALIO</name>
<evidence type="ECO:0000256" key="2">
    <source>
        <dbReference type="ARBA" id="ARBA00022679"/>
    </source>
</evidence>
<dbReference type="GO" id="GO:0005737">
    <property type="term" value="C:cytoplasm"/>
    <property type="evidence" value="ECO:0007669"/>
    <property type="project" value="UniProtKB-SubCell"/>
</dbReference>
<dbReference type="FunFam" id="2.30.30.280:FF:000001">
    <property type="entry name" value="tRNA-specific 2-thiouridylase MnmA"/>
    <property type="match status" value="1"/>
</dbReference>
<evidence type="ECO:0000256" key="4">
    <source>
        <dbReference type="ARBA" id="ARBA00022741"/>
    </source>
</evidence>
<keyword evidence="4 10" id="KW-0547">Nucleotide-binding</keyword>
<keyword evidence="1 10" id="KW-0820">tRNA-binding</keyword>
<keyword evidence="3 10" id="KW-0819">tRNA processing</keyword>
<dbReference type="GO" id="GO:0032259">
    <property type="term" value="P:methylation"/>
    <property type="evidence" value="ECO:0007669"/>
    <property type="project" value="UniProtKB-KW"/>
</dbReference>
<keyword evidence="2 10" id="KW-0808">Transferase</keyword>
<dbReference type="NCBIfam" id="NF001138">
    <property type="entry name" value="PRK00143.1"/>
    <property type="match status" value="1"/>
</dbReference>
<dbReference type="Pfam" id="PF20258">
    <property type="entry name" value="tRNA_Me_trans_C"/>
    <property type="match status" value="1"/>
</dbReference>
<dbReference type="CDD" id="cd01998">
    <property type="entry name" value="MnmA_TRMU-like"/>
    <property type="match status" value="1"/>
</dbReference>
<feature type="domain" description="tRNA-specific 2-thiouridylase MnmA-like C-terminal" evidence="11">
    <location>
        <begin position="291"/>
        <end position="361"/>
    </location>
</feature>
<dbReference type="InterPro" id="IPR014729">
    <property type="entry name" value="Rossmann-like_a/b/a_fold"/>
</dbReference>
<evidence type="ECO:0000256" key="1">
    <source>
        <dbReference type="ARBA" id="ARBA00022555"/>
    </source>
</evidence>
<feature type="active site" description="Nucleophile" evidence="10">
    <location>
        <position position="107"/>
    </location>
</feature>
<dbReference type="Gene3D" id="3.40.50.620">
    <property type="entry name" value="HUPs"/>
    <property type="match status" value="1"/>
</dbReference>
<reference evidence="13 14" key="1">
    <citation type="journal article" date="2014" name="PLoS ONE">
        <title>Reduction of Hydrogen Peroxide Accumulation and Toxicity by a Catalase from Mycoplasma iowae.</title>
        <authorList>
            <person name="Pritchard R.E."/>
            <person name="Prassinos A.J."/>
            <person name="Osborne J.D."/>
            <person name="Raviv Z."/>
            <person name="Balish M.F."/>
        </authorList>
    </citation>
    <scope>NUCLEOTIDE SEQUENCE [LARGE SCALE GENOMIC DNA]</scope>
    <source>
        <strain evidence="13 14">DK-CPA</strain>
    </source>
</reference>
<evidence type="ECO:0000259" key="12">
    <source>
        <dbReference type="Pfam" id="PF20259"/>
    </source>
</evidence>
<dbReference type="GO" id="GO:0005524">
    <property type="term" value="F:ATP binding"/>
    <property type="evidence" value="ECO:0007669"/>
    <property type="project" value="UniProtKB-KW"/>
</dbReference>